<comment type="caution">
    <text evidence="2">The sequence shown here is derived from an EMBL/GenBank/DDBJ whole genome shotgun (WGS) entry which is preliminary data.</text>
</comment>
<feature type="non-terminal residue" evidence="2">
    <location>
        <position position="1"/>
    </location>
</feature>
<gene>
    <name evidence="2" type="ORF">TeGR_g6559</name>
</gene>
<protein>
    <submittedName>
        <fullName evidence="2">Uncharacterized protein</fullName>
    </submittedName>
</protein>
<feature type="region of interest" description="Disordered" evidence="1">
    <location>
        <begin position="1"/>
        <end position="21"/>
    </location>
</feature>
<keyword evidence="3" id="KW-1185">Reference proteome</keyword>
<evidence type="ECO:0000256" key="1">
    <source>
        <dbReference type="SAM" id="MobiDB-lite"/>
    </source>
</evidence>
<evidence type="ECO:0000313" key="3">
    <source>
        <dbReference type="Proteomes" id="UP001165060"/>
    </source>
</evidence>
<dbReference type="InterPro" id="IPR036339">
    <property type="entry name" value="PUB-like_dom_sf"/>
</dbReference>
<organism evidence="2 3">
    <name type="scientific">Tetraparma gracilis</name>
    <dbReference type="NCBI Taxonomy" id="2962635"/>
    <lineage>
        <taxon>Eukaryota</taxon>
        <taxon>Sar</taxon>
        <taxon>Stramenopiles</taxon>
        <taxon>Ochrophyta</taxon>
        <taxon>Bolidophyceae</taxon>
        <taxon>Parmales</taxon>
        <taxon>Triparmaceae</taxon>
        <taxon>Tetraparma</taxon>
    </lineage>
</organism>
<proteinExistence type="predicted"/>
<name>A0ABQ6M3P6_9STRA</name>
<sequence>PPPPPPHPRYRSINTSGKAYSSKARGKIGAKKLLSLCGWHETDDGNLILQEVDLALLQEVAGKITRASAVFDADQQKILSRLGGA</sequence>
<accession>A0ABQ6M3P6</accession>
<dbReference type="Proteomes" id="UP001165060">
    <property type="component" value="Unassembled WGS sequence"/>
</dbReference>
<dbReference type="Gene3D" id="1.20.58.2190">
    <property type="match status" value="1"/>
</dbReference>
<evidence type="ECO:0000313" key="2">
    <source>
        <dbReference type="EMBL" id="GMI18989.1"/>
    </source>
</evidence>
<dbReference type="EMBL" id="BRYB01004953">
    <property type="protein sequence ID" value="GMI18989.1"/>
    <property type="molecule type" value="Genomic_DNA"/>
</dbReference>
<dbReference type="SUPFAM" id="SSF143503">
    <property type="entry name" value="PUG domain-like"/>
    <property type="match status" value="1"/>
</dbReference>
<reference evidence="2 3" key="1">
    <citation type="journal article" date="2023" name="Commun. Biol.">
        <title>Genome analysis of Parmales, the sister group of diatoms, reveals the evolutionary specialization of diatoms from phago-mixotrophs to photoautotrophs.</title>
        <authorList>
            <person name="Ban H."/>
            <person name="Sato S."/>
            <person name="Yoshikawa S."/>
            <person name="Yamada K."/>
            <person name="Nakamura Y."/>
            <person name="Ichinomiya M."/>
            <person name="Sato N."/>
            <person name="Blanc-Mathieu R."/>
            <person name="Endo H."/>
            <person name="Kuwata A."/>
            <person name="Ogata H."/>
        </authorList>
    </citation>
    <scope>NUCLEOTIDE SEQUENCE [LARGE SCALE GENOMIC DNA]</scope>
</reference>